<evidence type="ECO:0000313" key="3">
    <source>
        <dbReference type="Proteomes" id="UP000248882"/>
    </source>
</evidence>
<proteinExistence type="predicted"/>
<dbReference type="RefSeq" id="WP_111316895.1">
    <property type="nucleotide sequence ID" value="NZ_QKZT01000003.1"/>
</dbReference>
<comment type="caution">
    <text evidence="2">The sequence shown here is derived from an EMBL/GenBank/DDBJ whole genome shotgun (WGS) entry which is preliminary data.</text>
</comment>
<dbReference type="InterPro" id="IPR019734">
    <property type="entry name" value="TPR_rpt"/>
</dbReference>
<evidence type="ECO:0000313" key="2">
    <source>
        <dbReference type="EMBL" id="PZX55582.1"/>
    </source>
</evidence>
<feature type="repeat" description="TPR" evidence="1">
    <location>
        <begin position="370"/>
        <end position="403"/>
    </location>
</feature>
<gene>
    <name evidence="2" type="ORF">LV85_00807</name>
</gene>
<dbReference type="SUPFAM" id="SSF48439">
    <property type="entry name" value="Protein prenylyltransferase"/>
    <property type="match status" value="1"/>
</dbReference>
<dbReference type="PANTHER" id="PTHR12558">
    <property type="entry name" value="CELL DIVISION CYCLE 16,23,27"/>
    <property type="match status" value="1"/>
</dbReference>
<name>A0A2W7SXQ3_9BACT</name>
<keyword evidence="3" id="KW-1185">Reference proteome</keyword>
<dbReference type="OrthoDB" id="1295312at2"/>
<dbReference type="EMBL" id="QKZT01000003">
    <property type="protein sequence ID" value="PZX55582.1"/>
    <property type="molecule type" value="Genomic_DNA"/>
</dbReference>
<keyword evidence="1" id="KW-0802">TPR repeat</keyword>
<dbReference type="InterPro" id="IPR011990">
    <property type="entry name" value="TPR-like_helical_dom_sf"/>
</dbReference>
<accession>A0A2W7SXQ3</accession>
<organism evidence="2 3">
    <name type="scientific">Algoriphagus chordae</name>
    <dbReference type="NCBI Taxonomy" id="237019"/>
    <lineage>
        <taxon>Bacteria</taxon>
        <taxon>Pseudomonadati</taxon>
        <taxon>Bacteroidota</taxon>
        <taxon>Cytophagia</taxon>
        <taxon>Cytophagales</taxon>
        <taxon>Cyclobacteriaceae</taxon>
        <taxon>Algoriphagus</taxon>
    </lineage>
</organism>
<dbReference type="PROSITE" id="PS50005">
    <property type="entry name" value="TPR"/>
    <property type="match status" value="1"/>
</dbReference>
<dbReference type="PANTHER" id="PTHR12558:SF13">
    <property type="entry name" value="CELL DIVISION CYCLE PROTEIN 27 HOMOLOG"/>
    <property type="match status" value="1"/>
</dbReference>
<dbReference type="Pfam" id="PF13181">
    <property type="entry name" value="TPR_8"/>
    <property type="match status" value="1"/>
</dbReference>
<reference evidence="2 3" key="1">
    <citation type="submission" date="2018-06" db="EMBL/GenBank/DDBJ databases">
        <title>Genomic Encyclopedia of Archaeal and Bacterial Type Strains, Phase II (KMG-II): from individual species to whole genera.</title>
        <authorList>
            <person name="Goeker M."/>
        </authorList>
    </citation>
    <scope>NUCLEOTIDE SEQUENCE [LARGE SCALE GENOMIC DNA]</scope>
    <source>
        <strain evidence="2 3">DSM 19830</strain>
    </source>
</reference>
<protein>
    <submittedName>
        <fullName evidence="2">TolB-like protein</fullName>
    </submittedName>
</protein>
<dbReference type="Gene3D" id="3.40.50.10070">
    <property type="entry name" value="TolB, N-terminal domain"/>
    <property type="match status" value="1"/>
</dbReference>
<dbReference type="Gene3D" id="1.25.40.10">
    <property type="entry name" value="Tetratricopeptide repeat domain"/>
    <property type="match status" value="1"/>
</dbReference>
<sequence length="540" mass="61088">MLPEKDEDLSLFHSENEVLDQLNRILSSDLFYKSSVLCSFLKFVVEETIAGRTDGLKEYTIGVNALGKPADFNPQIDAIIRIHAGRLRRLLNEYYSGPGNHDSIKIEIVKGTYVPLFRNQVIIKTEGEVTEQRKSVEFDRTKLTLAVLPFRNLCSKNEFQFFVDGLGEELTRNFSLSQDISVVAHYSTRKYAAQPEDIRVIGAELGAHYMITGSVKRSAGEIRVNVALVETMKGIEVWSHTYTNVLNIDNLMNIQDQIIENIYSCLGGYYGVIIRKSTIAQRRGFSNIASFDASLWNYYYHMNFSLESYLTTRKALEEALAVDPNYAHGLAMLAELHLDAYSLGYPTVEDPVNESYKLVKKAIKIDPECQHAYQELGWTNVYLKRKEDAINALEHCLSLNPSSVSSIGAVGFGMACAGEYKRAHILLTQSIELNPHCPWWFYLGFFLVYYQNKQYEKALEFANKIETKDVFMDPLAKVITKAQLGLTDKSQDDLNKLAEEFPEIMADLGPTLNTFLLDNSLIDDIMAGLNKAKVTVARTF</sequence>
<dbReference type="Proteomes" id="UP000248882">
    <property type="component" value="Unassembled WGS sequence"/>
</dbReference>
<dbReference type="SUPFAM" id="SSF48452">
    <property type="entry name" value="TPR-like"/>
    <property type="match status" value="1"/>
</dbReference>
<evidence type="ECO:0000256" key="1">
    <source>
        <dbReference type="PROSITE-ProRule" id="PRU00339"/>
    </source>
</evidence>
<dbReference type="AlphaFoldDB" id="A0A2W7SXQ3"/>